<protein>
    <submittedName>
        <fullName evidence="2">Uncharacterized protein</fullName>
    </submittedName>
</protein>
<reference evidence="2" key="1">
    <citation type="submission" date="2020-11" db="EMBL/GenBank/DDBJ databases">
        <authorList>
            <consortium name="DOE Joint Genome Institute"/>
            <person name="Ahrendt S."/>
            <person name="Riley R."/>
            <person name="Andreopoulos W."/>
            <person name="Labutti K."/>
            <person name="Pangilinan J."/>
            <person name="Ruiz-Duenas F.J."/>
            <person name="Barrasa J.M."/>
            <person name="Sanchez-Garcia M."/>
            <person name="Camarero S."/>
            <person name="Miyauchi S."/>
            <person name="Serrano A."/>
            <person name="Linde D."/>
            <person name="Babiker R."/>
            <person name="Drula E."/>
            <person name="Ayuso-Fernandez I."/>
            <person name="Pacheco R."/>
            <person name="Padilla G."/>
            <person name="Ferreira P."/>
            <person name="Barriuso J."/>
            <person name="Kellner H."/>
            <person name="Castanera R."/>
            <person name="Alfaro M."/>
            <person name="Ramirez L."/>
            <person name="Pisabarro A.G."/>
            <person name="Kuo A."/>
            <person name="Tritt A."/>
            <person name="Lipzen A."/>
            <person name="He G."/>
            <person name="Yan M."/>
            <person name="Ng V."/>
            <person name="Cullen D."/>
            <person name="Martin F."/>
            <person name="Rosso M.-N."/>
            <person name="Henrissat B."/>
            <person name="Hibbett D."/>
            <person name="Martinez A.T."/>
            <person name="Grigoriev I.V."/>
        </authorList>
    </citation>
    <scope>NUCLEOTIDE SEQUENCE</scope>
    <source>
        <strain evidence="2">ATCC 90797</strain>
    </source>
</reference>
<dbReference type="EMBL" id="MU154710">
    <property type="protein sequence ID" value="KAF9488524.1"/>
    <property type="molecule type" value="Genomic_DNA"/>
</dbReference>
<comment type="caution">
    <text evidence="2">The sequence shown here is derived from an EMBL/GenBank/DDBJ whole genome shotgun (WGS) entry which is preliminary data.</text>
</comment>
<evidence type="ECO:0000256" key="1">
    <source>
        <dbReference type="SAM" id="MobiDB-lite"/>
    </source>
</evidence>
<evidence type="ECO:0000313" key="2">
    <source>
        <dbReference type="EMBL" id="KAF9488524.1"/>
    </source>
</evidence>
<feature type="compositionally biased region" description="Low complexity" evidence="1">
    <location>
        <begin position="121"/>
        <end position="135"/>
    </location>
</feature>
<dbReference type="OrthoDB" id="3024697at2759"/>
<feature type="region of interest" description="Disordered" evidence="1">
    <location>
        <begin position="221"/>
        <end position="254"/>
    </location>
</feature>
<evidence type="ECO:0000313" key="3">
    <source>
        <dbReference type="Proteomes" id="UP000807025"/>
    </source>
</evidence>
<sequence length="305" mass="32907">MSSGHDITSIPPPPKRHRKQATATSIKVKVEKLDFIDLSHDSDEGNQSGAAWVAPNIYYDEPSAKASTLPTLYATGLDLPQQDLGNSILAMNDVDIVAAEQPCQITEDNDHSPMFNPGDPAPTANTPDAPDAPDACSEKPAQLNQQLKPQQLIKRVPAGAAATTVPSPTISIRTSPAKLIRRVNPLASLLVPPFQVIPPIFLPAPNKIRVTQATQLDHGPSACGAAGSDTADTSRFPPTLQGTATTKKRTPVKPNSSSTLRNLYLIDYIKYYPDTTAAEYKVVWDSLVSVEVKQEYTQQRKPDVV</sequence>
<keyword evidence="3" id="KW-1185">Reference proteome</keyword>
<feature type="region of interest" description="Disordered" evidence="1">
    <location>
        <begin position="106"/>
        <end position="141"/>
    </location>
</feature>
<dbReference type="Proteomes" id="UP000807025">
    <property type="component" value="Unassembled WGS sequence"/>
</dbReference>
<proteinExistence type="predicted"/>
<name>A0A9P5ZIR6_PLEER</name>
<accession>A0A9P5ZIR6</accession>
<feature type="region of interest" description="Disordered" evidence="1">
    <location>
        <begin position="1"/>
        <end position="23"/>
    </location>
</feature>
<organism evidence="2 3">
    <name type="scientific">Pleurotus eryngii</name>
    <name type="common">Boletus of the steppes</name>
    <dbReference type="NCBI Taxonomy" id="5323"/>
    <lineage>
        <taxon>Eukaryota</taxon>
        <taxon>Fungi</taxon>
        <taxon>Dikarya</taxon>
        <taxon>Basidiomycota</taxon>
        <taxon>Agaricomycotina</taxon>
        <taxon>Agaricomycetes</taxon>
        <taxon>Agaricomycetidae</taxon>
        <taxon>Agaricales</taxon>
        <taxon>Pleurotineae</taxon>
        <taxon>Pleurotaceae</taxon>
        <taxon>Pleurotus</taxon>
    </lineage>
</organism>
<dbReference type="AlphaFoldDB" id="A0A9P5ZIR6"/>
<gene>
    <name evidence="2" type="ORF">BDN71DRAFT_1512992</name>
</gene>